<dbReference type="Pfam" id="PF08240">
    <property type="entry name" value="ADH_N"/>
    <property type="match status" value="1"/>
</dbReference>
<dbReference type="InterPro" id="IPR011032">
    <property type="entry name" value="GroES-like_sf"/>
</dbReference>
<dbReference type="InterPro" id="IPR013154">
    <property type="entry name" value="ADH-like_N"/>
</dbReference>
<dbReference type="Gene3D" id="3.90.180.10">
    <property type="entry name" value="Medium-chain alcohol dehydrogenases, catalytic domain"/>
    <property type="match status" value="1"/>
</dbReference>
<evidence type="ECO:0000259" key="1">
    <source>
        <dbReference type="SMART" id="SM00829"/>
    </source>
</evidence>
<feature type="domain" description="Enoyl reductase (ER)" evidence="1">
    <location>
        <begin position="10"/>
        <end position="317"/>
    </location>
</feature>
<dbReference type="CDD" id="cd08267">
    <property type="entry name" value="MDR1"/>
    <property type="match status" value="1"/>
</dbReference>
<proteinExistence type="predicted"/>
<dbReference type="Proteomes" id="UP001500831">
    <property type="component" value="Unassembled WGS sequence"/>
</dbReference>
<dbReference type="RefSeq" id="WP_344974638.1">
    <property type="nucleotide sequence ID" value="NZ_BAAAVI010000032.1"/>
</dbReference>
<dbReference type="Gene3D" id="3.40.50.720">
    <property type="entry name" value="NAD(P)-binding Rossmann-like Domain"/>
    <property type="match status" value="1"/>
</dbReference>
<protein>
    <submittedName>
        <fullName evidence="2">NAD(P)-dependent alcohol dehydrogenase</fullName>
    </submittedName>
</protein>
<dbReference type="PANTHER" id="PTHR11695">
    <property type="entry name" value="ALCOHOL DEHYDROGENASE RELATED"/>
    <property type="match status" value="1"/>
</dbReference>
<evidence type="ECO:0000313" key="3">
    <source>
        <dbReference type="Proteomes" id="UP001500831"/>
    </source>
</evidence>
<gene>
    <name evidence="2" type="ORF">GCM10010517_44150</name>
</gene>
<dbReference type="InterPro" id="IPR020843">
    <property type="entry name" value="ER"/>
</dbReference>
<organism evidence="2 3">
    <name type="scientific">Streptosporangium fragile</name>
    <dbReference type="NCBI Taxonomy" id="46186"/>
    <lineage>
        <taxon>Bacteria</taxon>
        <taxon>Bacillati</taxon>
        <taxon>Actinomycetota</taxon>
        <taxon>Actinomycetes</taxon>
        <taxon>Streptosporangiales</taxon>
        <taxon>Streptosporangiaceae</taxon>
        <taxon>Streptosporangium</taxon>
    </lineage>
</organism>
<dbReference type="InterPro" id="IPR036291">
    <property type="entry name" value="NAD(P)-bd_dom_sf"/>
</dbReference>
<dbReference type="InterPro" id="IPR050700">
    <property type="entry name" value="YIM1/Zinc_Alcohol_DH_Fams"/>
</dbReference>
<dbReference type="SMART" id="SM00829">
    <property type="entry name" value="PKS_ER"/>
    <property type="match status" value="1"/>
</dbReference>
<name>A0ABN3W0A5_9ACTN</name>
<keyword evidence="3" id="KW-1185">Reference proteome</keyword>
<dbReference type="Pfam" id="PF13602">
    <property type="entry name" value="ADH_zinc_N_2"/>
    <property type="match status" value="1"/>
</dbReference>
<dbReference type="SUPFAM" id="SSF51735">
    <property type="entry name" value="NAD(P)-binding Rossmann-fold domains"/>
    <property type="match status" value="1"/>
</dbReference>
<dbReference type="SUPFAM" id="SSF50129">
    <property type="entry name" value="GroES-like"/>
    <property type="match status" value="1"/>
</dbReference>
<dbReference type="EMBL" id="BAAAVI010000032">
    <property type="protein sequence ID" value="GAA2881261.1"/>
    <property type="molecule type" value="Genomic_DNA"/>
</dbReference>
<accession>A0ABN3W0A5</accession>
<comment type="caution">
    <text evidence="2">The sequence shown here is derived from an EMBL/GenBank/DDBJ whole genome shotgun (WGS) entry which is preliminary data.</text>
</comment>
<dbReference type="PANTHER" id="PTHR11695:SF648">
    <property type="entry name" value="ZINC-BINDING OXIDOREDUCTASE"/>
    <property type="match status" value="1"/>
</dbReference>
<evidence type="ECO:0000313" key="2">
    <source>
        <dbReference type="EMBL" id="GAA2881261.1"/>
    </source>
</evidence>
<sequence>MKAAVHSRYGPPDVVRIAEVDEPPVGNKDVLVRVHATTVNRTDCAYRAARPFFVRMATGLTRPRRKVLGTEFAGVVEAVGGGVTSFAVGERVFGYNEGAFGAHAEYLSVPEDGMIATMPAGTTFAEAAPGTEGSHYALSFIRTAGIRAGQDVLVHGATGAIGSAAVQLLKSLGVTVTAVCDTANLELVRSLGADRVVDYTAQDFTRDTQTYDAVFDAVGKSTFGRCKRLLKPGGAYLSSDVGPWWQNLVLPLVTPLLGGKKVKFPIPRNDREMVRHLQELIENGQFRPVIDRQYPLDQIVDAYRYVETGQKIGNVIIEVVPLS</sequence>
<reference evidence="2 3" key="1">
    <citation type="journal article" date="2019" name="Int. J. Syst. Evol. Microbiol.">
        <title>The Global Catalogue of Microorganisms (GCM) 10K type strain sequencing project: providing services to taxonomists for standard genome sequencing and annotation.</title>
        <authorList>
            <consortium name="The Broad Institute Genomics Platform"/>
            <consortium name="The Broad Institute Genome Sequencing Center for Infectious Disease"/>
            <person name="Wu L."/>
            <person name="Ma J."/>
        </authorList>
    </citation>
    <scope>NUCLEOTIDE SEQUENCE [LARGE SCALE GENOMIC DNA]</scope>
    <source>
        <strain evidence="2 3">JCM 6242</strain>
    </source>
</reference>